<feature type="compositionally biased region" description="Basic and acidic residues" evidence="1">
    <location>
        <begin position="1"/>
        <end position="22"/>
    </location>
</feature>
<organism evidence="2 3">
    <name type="scientific">Pueribacillus theae</name>
    <dbReference type="NCBI Taxonomy" id="2171751"/>
    <lineage>
        <taxon>Bacteria</taxon>
        <taxon>Bacillati</taxon>
        <taxon>Bacillota</taxon>
        <taxon>Bacilli</taxon>
        <taxon>Bacillales</taxon>
        <taxon>Bacillaceae</taxon>
        <taxon>Pueribacillus</taxon>
    </lineage>
</organism>
<sequence>MASMEGNKKRGKSIEKVDDETKGALGGTGIVGSLERKRKDKPTDKKRRKRRDEKEEHDKDTSSP</sequence>
<proteinExistence type="predicted"/>
<feature type="compositionally biased region" description="Basic and acidic residues" evidence="1">
    <location>
        <begin position="52"/>
        <end position="64"/>
    </location>
</feature>
<name>A0A2U1JTD5_9BACI</name>
<evidence type="ECO:0000313" key="2">
    <source>
        <dbReference type="EMBL" id="PWA08143.1"/>
    </source>
</evidence>
<feature type="region of interest" description="Disordered" evidence="1">
    <location>
        <begin position="1"/>
        <end position="64"/>
    </location>
</feature>
<dbReference type="AlphaFoldDB" id="A0A2U1JTD5"/>
<evidence type="ECO:0000313" key="3">
    <source>
        <dbReference type="Proteomes" id="UP000245998"/>
    </source>
</evidence>
<dbReference type="EMBL" id="QCZG01000040">
    <property type="protein sequence ID" value="PWA08143.1"/>
    <property type="molecule type" value="Genomic_DNA"/>
</dbReference>
<protein>
    <submittedName>
        <fullName evidence="2">Uncharacterized protein</fullName>
    </submittedName>
</protein>
<accession>A0A2U1JTD5</accession>
<evidence type="ECO:0000256" key="1">
    <source>
        <dbReference type="SAM" id="MobiDB-lite"/>
    </source>
</evidence>
<reference evidence="2 3" key="1">
    <citation type="submission" date="2018-04" db="EMBL/GenBank/DDBJ databases">
        <title>Camelliibacillus theae gen. nov., sp. nov., isolated from Pu'er tea.</title>
        <authorList>
            <person name="Niu L."/>
        </authorList>
    </citation>
    <scope>NUCLEOTIDE SEQUENCE [LARGE SCALE GENOMIC DNA]</scope>
    <source>
        <strain evidence="2 3">T8</strain>
    </source>
</reference>
<keyword evidence="3" id="KW-1185">Reference proteome</keyword>
<feature type="compositionally biased region" description="Basic and acidic residues" evidence="1">
    <location>
        <begin position="34"/>
        <end position="43"/>
    </location>
</feature>
<gene>
    <name evidence="2" type="ORF">DCC39_15260</name>
</gene>
<dbReference type="RefSeq" id="WP_116555765.1">
    <property type="nucleotide sequence ID" value="NZ_QCZG01000040.1"/>
</dbReference>
<comment type="caution">
    <text evidence="2">The sequence shown here is derived from an EMBL/GenBank/DDBJ whole genome shotgun (WGS) entry which is preliminary data.</text>
</comment>
<dbReference type="Proteomes" id="UP000245998">
    <property type="component" value="Unassembled WGS sequence"/>
</dbReference>